<dbReference type="Gene3D" id="3.30.1120.10">
    <property type="match status" value="1"/>
</dbReference>
<dbReference type="PROSITE" id="PS51257">
    <property type="entry name" value="PROKAR_LIPOPROTEIN"/>
    <property type="match status" value="1"/>
</dbReference>
<keyword evidence="2" id="KW-0479">Metal-binding</keyword>
<dbReference type="EMBL" id="UINC01001877">
    <property type="protein sequence ID" value="SUZ90222.1"/>
    <property type="molecule type" value="Genomic_DNA"/>
</dbReference>
<keyword evidence="3" id="KW-0378">Hydrolase</keyword>
<dbReference type="PANTHER" id="PTHR42693:SF53">
    <property type="entry name" value="ENDO-4-O-SULFATASE"/>
    <property type="match status" value="1"/>
</dbReference>
<accession>A0A381REK8</accession>
<dbReference type="InterPro" id="IPR017850">
    <property type="entry name" value="Alkaline_phosphatase_core_sf"/>
</dbReference>
<dbReference type="Gene3D" id="3.40.720.10">
    <property type="entry name" value="Alkaline Phosphatase, subunit A"/>
    <property type="match status" value="1"/>
</dbReference>
<dbReference type="Pfam" id="PF00884">
    <property type="entry name" value="Sulfatase"/>
    <property type="match status" value="1"/>
</dbReference>
<name>A0A381REK8_9ZZZZ</name>
<sequence length="512" mass="58686">MVKRLFIFLVTSTFFFSCEMFIPDFSKENPNVILFFVDDLGYGELGVYGQRIIQTRNIDALANNGVLFTQFYSGSPVCAPSRSVLLTGMHSGHTYIRGNHEWGERGDVWSYEKMSEDSNLEGQYPIKKSTITLSKVLSEGGYKTGMVGKWGLGGPNSTSVPTTMGFDYFYGYNCQRIAHNLYPPHLWENENKVLLDNELVSPRTKLDEGADPYDDSSYDLFFQNDYAPDLMHQKALEFINENKNDPFFLYYASPLPHAPLQVPKPLIEKYKNLIGKEEPYLGDNGYFPHRNPKAAYAAMIEYIDIQVGEIIQKLKDEGIYENTIIMFTSDNGPTYAGGVDANYFNSTGIFQNDKSRMKGYTYEGGIRVPFIVSWPEKIKNNRVENEISASYDLFPTICDMIKIPYPKTLDGISLKSTILNEGNQNHHEYLYWEFPAYNGQQAIRLGKWKAIRNNIFKGNKSIELYDLEKDLKETNDLADSNPTIIKKVEEIFLKEHVKSEIDRFRLGYIDEE</sequence>
<evidence type="ECO:0000256" key="1">
    <source>
        <dbReference type="ARBA" id="ARBA00008779"/>
    </source>
</evidence>
<dbReference type="CDD" id="cd16145">
    <property type="entry name" value="ARS_like"/>
    <property type="match status" value="1"/>
</dbReference>
<keyword evidence="4" id="KW-0106">Calcium</keyword>
<gene>
    <name evidence="6" type="ORF">METZ01_LOCUS43076</name>
</gene>
<dbReference type="GO" id="GO:0004065">
    <property type="term" value="F:arylsulfatase activity"/>
    <property type="evidence" value="ECO:0007669"/>
    <property type="project" value="TreeGrafter"/>
</dbReference>
<evidence type="ECO:0000256" key="4">
    <source>
        <dbReference type="ARBA" id="ARBA00022837"/>
    </source>
</evidence>
<proteinExistence type="inferred from homology"/>
<reference evidence="6" key="1">
    <citation type="submission" date="2018-05" db="EMBL/GenBank/DDBJ databases">
        <authorList>
            <person name="Lanie J.A."/>
            <person name="Ng W.-L."/>
            <person name="Kazmierczak K.M."/>
            <person name="Andrzejewski T.M."/>
            <person name="Davidsen T.M."/>
            <person name="Wayne K.J."/>
            <person name="Tettelin H."/>
            <person name="Glass J.I."/>
            <person name="Rusch D."/>
            <person name="Podicherti R."/>
            <person name="Tsui H.-C.T."/>
            <person name="Winkler M.E."/>
        </authorList>
    </citation>
    <scope>NUCLEOTIDE SEQUENCE</scope>
</reference>
<evidence type="ECO:0000313" key="6">
    <source>
        <dbReference type="EMBL" id="SUZ90222.1"/>
    </source>
</evidence>
<evidence type="ECO:0000256" key="3">
    <source>
        <dbReference type="ARBA" id="ARBA00022801"/>
    </source>
</evidence>
<organism evidence="6">
    <name type="scientific">marine metagenome</name>
    <dbReference type="NCBI Taxonomy" id="408172"/>
    <lineage>
        <taxon>unclassified sequences</taxon>
        <taxon>metagenomes</taxon>
        <taxon>ecological metagenomes</taxon>
    </lineage>
</organism>
<comment type="similarity">
    <text evidence="1">Belongs to the sulfatase family.</text>
</comment>
<dbReference type="GO" id="GO:0046872">
    <property type="term" value="F:metal ion binding"/>
    <property type="evidence" value="ECO:0007669"/>
    <property type="project" value="UniProtKB-KW"/>
</dbReference>
<evidence type="ECO:0000256" key="2">
    <source>
        <dbReference type="ARBA" id="ARBA00022723"/>
    </source>
</evidence>
<feature type="domain" description="Sulfatase N-terminal" evidence="5">
    <location>
        <begin position="30"/>
        <end position="400"/>
    </location>
</feature>
<dbReference type="InterPro" id="IPR024607">
    <property type="entry name" value="Sulfatase_CS"/>
</dbReference>
<dbReference type="SUPFAM" id="SSF53649">
    <property type="entry name" value="Alkaline phosphatase-like"/>
    <property type="match status" value="1"/>
</dbReference>
<dbReference type="InterPro" id="IPR000917">
    <property type="entry name" value="Sulfatase_N"/>
</dbReference>
<protein>
    <recommendedName>
        <fullName evidence="5">Sulfatase N-terminal domain-containing protein</fullName>
    </recommendedName>
</protein>
<dbReference type="PANTHER" id="PTHR42693">
    <property type="entry name" value="ARYLSULFATASE FAMILY MEMBER"/>
    <property type="match status" value="1"/>
</dbReference>
<evidence type="ECO:0000259" key="5">
    <source>
        <dbReference type="Pfam" id="PF00884"/>
    </source>
</evidence>
<dbReference type="InterPro" id="IPR050738">
    <property type="entry name" value="Sulfatase"/>
</dbReference>
<dbReference type="PROSITE" id="PS00523">
    <property type="entry name" value="SULFATASE_1"/>
    <property type="match status" value="1"/>
</dbReference>
<dbReference type="AlphaFoldDB" id="A0A381REK8"/>